<proteinExistence type="predicted"/>
<dbReference type="Gene3D" id="3.40.50.300">
    <property type="entry name" value="P-loop containing nucleotide triphosphate hydrolases"/>
    <property type="match status" value="1"/>
</dbReference>
<organism evidence="1">
    <name type="scientific">viral metagenome</name>
    <dbReference type="NCBI Taxonomy" id="1070528"/>
    <lineage>
        <taxon>unclassified sequences</taxon>
        <taxon>metagenomes</taxon>
        <taxon>organismal metagenomes</taxon>
    </lineage>
</organism>
<evidence type="ECO:0000313" key="1">
    <source>
        <dbReference type="EMBL" id="QJA86385.1"/>
    </source>
</evidence>
<protein>
    <submittedName>
        <fullName evidence="1">Putative ATPase domain containing protein</fullName>
    </submittedName>
</protein>
<name>A0A6M3KYX8_9ZZZZ</name>
<dbReference type="Pfam" id="PF13481">
    <property type="entry name" value="AAA_25"/>
    <property type="match status" value="1"/>
</dbReference>
<dbReference type="AlphaFoldDB" id="A0A6M3KYX8"/>
<dbReference type="InterPro" id="IPR027417">
    <property type="entry name" value="P-loop_NTPase"/>
</dbReference>
<dbReference type="EMBL" id="MT142632">
    <property type="protein sequence ID" value="QJA86385.1"/>
    <property type="molecule type" value="Genomic_DNA"/>
</dbReference>
<accession>A0A6M3KYX8</accession>
<gene>
    <name evidence="1" type="ORF">MM415B02086_0009</name>
</gene>
<dbReference type="SUPFAM" id="SSF52540">
    <property type="entry name" value="P-loop containing nucleoside triphosphate hydrolases"/>
    <property type="match status" value="1"/>
</dbReference>
<reference evidence="1" key="1">
    <citation type="submission" date="2020-03" db="EMBL/GenBank/DDBJ databases">
        <title>The deep terrestrial virosphere.</title>
        <authorList>
            <person name="Holmfeldt K."/>
            <person name="Nilsson E."/>
            <person name="Simone D."/>
            <person name="Lopez-Fernandez M."/>
            <person name="Wu X."/>
            <person name="de Brujin I."/>
            <person name="Lundin D."/>
            <person name="Andersson A."/>
            <person name="Bertilsson S."/>
            <person name="Dopson M."/>
        </authorList>
    </citation>
    <scope>NUCLEOTIDE SEQUENCE</scope>
    <source>
        <strain evidence="1">MM415B02086</strain>
    </source>
</reference>
<sequence length="332" mass="37343">MSNQGMWITDEQGQDTFVYYSELEHDIVQSFIKPIGGFMFPADMFMMSKLPSAPFYVQDWLPKRGKTLLYAPPKTGKSFLSLQLARCVASGEPFLGLKTTKGRVAYTQFELGEEILQARLKQTGMTYEDVFVGTSFSLKLDTEHGQKMMWSALEAVEPHVLIIDPLYKAIAGDENESSDVRRILDFLDSIIEGFNCSIFLIHHAGKDLTKRGRGSSVFEDWVDSYLQMQRTSKAGEALKVKIKPIFLRHASLPPDPIEAELGNNFEFFTNDLAPTVKQQVEAFIRIAGSAVSPAEIFAAQIGSNTSVYKALKQLMDEGKVVKAKWGFYEYVR</sequence>